<dbReference type="PANTHER" id="PTHR13309:SF0">
    <property type="entry name" value="FMR1-INTERACTING PROTEIN NUFIP1"/>
    <property type="match status" value="1"/>
</dbReference>
<organism evidence="7 8">
    <name type="scientific">Coemansia aciculifera</name>
    <dbReference type="NCBI Taxonomy" id="417176"/>
    <lineage>
        <taxon>Eukaryota</taxon>
        <taxon>Fungi</taxon>
        <taxon>Fungi incertae sedis</taxon>
        <taxon>Zoopagomycota</taxon>
        <taxon>Kickxellomycotina</taxon>
        <taxon>Kickxellomycetes</taxon>
        <taxon>Kickxellales</taxon>
        <taxon>Kickxellaceae</taxon>
        <taxon>Coemansia</taxon>
    </lineage>
</organism>
<keyword evidence="2 4" id="KW-0863">Zinc-finger</keyword>
<feature type="compositionally biased region" description="Low complexity" evidence="5">
    <location>
        <begin position="147"/>
        <end position="158"/>
    </location>
</feature>
<dbReference type="Pfam" id="PF00642">
    <property type="entry name" value="zf-CCCH"/>
    <property type="match status" value="1"/>
</dbReference>
<dbReference type="PANTHER" id="PTHR13309">
    <property type="entry name" value="NUCLEAR FRAGILE X MENTAL RETARDATION PROTEIN INTERACTING PROTEIN 1"/>
    <property type="match status" value="1"/>
</dbReference>
<name>A0A9W8IIN7_9FUNG</name>
<dbReference type="Gene3D" id="4.10.1000.10">
    <property type="entry name" value="Zinc finger, CCCH-type"/>
    <property type="match status" value="1"/>
</dbReference>
<feature type="zinc finger region" description="C3H1-type" evidence="4">
    <location>
        <begin position="207"/>
        <end position="234"/>
    </location>
</feature>
<comment type="caution">
    <text evidence="7">The sequence shown here is derived from an EMBL/GenBank/DDBJ whole genome shotgun (WGS) entry which is preliminary data.</text>
</comment>
<feature type="region of interest" description="Disordered" evidence="5">
    <location>
        <begin position="227"/>
        <end position="257"/>
    </location>
</feature>
<protein>
    <recommendedName>
        <fullName evidence="6">C3H1-type domain-containing protein</fullName>
    </recommendedName>
</protein>
<feature type="compositionally biased region" description="Acidic residues" evidence="5">
    <location>
        <begin position="171"/>
        <end position="182"/>
    </location>
</feature>
<feature type="region of interest" description="Disordered" evidence="5">
    <location>
        <begin position="129"/>
        <end position="203"/>
    </location>
</feature>
<evidence type="ECO:0000256" key="1">
    <source>
        <dbReference type="ARBA" id="ARBA00022723"/>
    </source>
</evidence>
<evidence type="ECO:0000259" key="6">
    <source>
        <dbReference type="PROSITE" id="PS50103"/>
    </source>
</evidence>
<dbReference type="InterPro" id="IPR036855">
    <property type="entry name" value="Znf_CCCH_sf"/>
</dbReference>
<keyword evidence="1 4" id="KW-0479">Metal-binding</keyword>
<dbReference type="Proteomes" id="UP001140074">
    <property type="component" value="Unassembled WGS sequence"/>
</dbReference>
<evidence type="ECO:0000256" key="4">
    <source>
        <dbReference type="PROSITE-ProRule" id="PRU00723"/>
    </source>
</evidence>
<evidence type="ECO:0000256" key="2">
    <source>
        <dbReference type="ARBA" id="ARBA00022771"/>
    </source>
</evidence>
<evidence type="ECO:0000256" key="5">
    <source>
        <dbReference type="SAM" id="MobiDB-lite"/>
    </source>
</evidence>
<keyword evidence="3 4" id="KW-0862">Zinc</keyword>
<reference evidence="7" key="1">
    <citation type="submission" date="2022-07" db="EMBL/GenBank/DDBJ databases">
        <title>Phylogenomic reconstructions and comparative analyses of Kickxellomycotina fungi.</title>
        <authorList>
            <person name="Reynolds N.K."/>
            <person name="Stajich J.E."/>
            <person name="Barry K."/>
            <person name="Grigoriev I.V."/>
            <person name="Crous P."/>
            <person name="Smith M.E."/>
        </authorList>
    </citation>
    <scope>NUCLEOTIDE SEQUENCE</scope>
    <source>
        <strain evidence="7">RSA 476</strain>
    </source>
</reference>
<dbReference type="GO" id="GO:0005634">
    <property type="term" value="C:nucleus"/>
    <property type="evidence" value="ECO:0007669"/>
    <property type="project" value="TreeGrafter"/>
</dbReference>
<evidence type="ECO:0000256" key="3">
    <source>
        <dbReference type="ARBA" id="ARBA00022833"/>
    </source>
</evidence>
<keyword evidence="8" id="KW-1185">Reference proteome</keyword>
<accession>A0A9W8IIN7</accession>
<dbReference type="SMART" id="SM00356">
    <property type="entry name" value="ZnF_C3H1"/>
    <property type="match status" value="1"/>
</dbReference>
<evidence type="ECO:0000313" key="7">
    <source>
        <dbReference type="EMBL" id="KAJ2864601.1"/>
    </source>
</evidence>
<dbReference type="EMBL" id="JANBUY010000083">
    <property type="protein sequence ID" value="KAJ2864601.1"/>
    <property type="molecule type" value="Genomic_DNA"/>
</dbReference>
<dbReference type="SUPFAM" id="SSF90229">
    <property type="entry name" value="CCCH zinc finger"/>
    <property type="match status" value="1"/>
</dbReference>
<dbReference type="InterPro" id="IPR039136">
    <property type="entry name" value="NUFIP1-like"/>
</dbReference>
<dbReference type="GO" id="GO:0000492">
    <property type="term" value="P:box C/D snoRNP assembly"/>
    <property type="evidence" value="ECO:0007669"/>
    <property type="project" value="TreeGrafter"/>
</dbReference>
<dbReference type="GO" id="GO:0003723">
    <property type="term" value="F:RNA binding"/>
    <property type="evidence" value="ECO:0007669"/>
    <property type="project" value="InterPro"/>
</dbReference>
<dbReference type="InterPro" id="IPR019496">
    <property type="entry name" value="NUFIP1_cons_dom"/>
</dbReference>
<feature type="region of interest" description="Disordered" evidence="5">
    <location>
        <begin position="1"/>
        <end position="20"/>
    </location>
</feature>
<dbReference type="InterPro" id="IPR000571">
    <property type="entry name" value="Znf_CCCH"/>
</dbReference>
<gene>
    <name evidence="7" type="ORF">GGH94_002809</name>
</gene>
<dbReference type="AlphaFoldDB" id="A0A9W8IIN7"/>
<dbReference type="Pfam" id="PF10453">
    <property type="entry name" value="NUFIP1"/>
    <property type="match status" value="1"/>
</dbReference>
<dbReference type="GO" id="GO:0008270">
    <property type="term" value="F:zinc ion binding"/>
    <property type="evidence" value="ECO:0007669"/>
    <property type="project" value="UniProtKB-KW"/>
</dbReference>
<evidence type="ECO:0000313" key="8">
    <source>
        <dbReference type="Proteomes" id="UP001140074"/>
    </source>
</evidence>
<sequence length="302" mass="32566">MDEDSSSSFFSFATPDPAPARDAPVIDDFLSAHVQNHSTAPVQELASASIVAVDSSRNIVAPSQTKITMPKPAARAVVVADEQIHPLIRSRRLDTPEEIAAWIAERKAKYPTAANTRAKVDQTASALATTSAHANGKRKHSVTEKISTANTTSAASTNPLNMLMQYAGESESSESDADDDGPEVASTKPPATRAPFKPSGLAPGEDRRKLQVCKYFAKGSCHKGNACPFSHPDSLNKPRKNTAPNSATEPKPAKGGPSLLEMLMAKDIDRENYRIFQCIEYICDKNFLGAPAHIELLYQARH</sequence>
<proteinExistence type="predicted"/>
<dbReference type="PROSITE" id="PS50103">
    <property type="entry name" value="ZF_C3H1"/>
    <property type="match status" value="1"/>
</dbReference>
<feature type="domain" description="C3H1-type" evidence="6">
    <location>
        <begin position="207"/>
        <end position="234"/>
    </location>
</feature>